<feature type="region of interest" description="Disordered" evidence="1">
    <location>
        <begin position="21"/>
        <end position="52"/>
    </location>
</feature>
<dbReference type="RefSeq" id="WP_378056144.1">
    <property type="nucleotide sequence ID" value="NZ_JBHSIS010000006.1"/>
</dbReference>
<evidence type="ECO:0000313" key="3">
    <source>
        <dbReference type="Proteomes" id="UP001595859"/>
    </source>
</evidence>
<sequence length="52" mass="5896">MELLVFTVIVALVVYGLERNNHHTPERPHLHGSTDIQNRDNERAGTDLHAHA</sequence>
<keyword evidence="3" id="KW-1185">Reference proteome</keyword>
<protein>
    <submittedName>
        <fullName evidence="2">Uncharacterized protein</fullName>
    </submittedName>
</protein>
<reference evidence="3" key="1">
    <citation type="journal article" date="2019" name="Int. J. Syst. Evol. Microbiol.">
        <title>The Global Catalogue of Microorganisms (GCM) 10K type strain sequencing project: providing services to taxonomists for standard genome sequencing and annotation.</title>
        <authorList>
            <consortium name="The Broad Institute Genomics Platform"/>
            <consortium name="The Broad Institute Genome Sequencing Center for Infectious Disease"/>
            <person name="Wu L."/>
            <person name="Ma J."/>
        </authorList>
    </citation>
    <scope>NUCLEOTIDE SEQUENCE [LARGE SCALE GENOMIC DNA]</scope>
    <source>
        <strain evidence="3">ZS-22-S1</strain>
    </source>
</reference>
<proteinExistence type="predicted"/>
<evidence type="ECO:0000313" key="2">
    <source>
        <dbReference type="EMBL" id="MFC4854194.1"/>
    </source>
</evidence>
<feature type="compositionally biased region" description="Basic and acidic residues" evidence="1">
    <location>
        <begin position="37"/>
        <end position="52"/>
    </location>
</feature>
<name>A0ABV9RZW7_9PSEU</name>
<dbReference type="Proteomes" id="UP001595859">
    <property type="component" value="Unassembled WGS sequence"/>
</dbReference>
<comment type="caution">
    <text evidence="2">The sequence shown here is derived from an EMBL/GenBank/DDBJ whole genome shotgun (WGS) entry which is preliminary data.</text>
</comment>
<gene>
    <name evidence="2" type="ORF">ACFPCV_11840</name>
</gene>
<dbReference type="EMBL" id="JBHSIS010000006">
    <property type="protein sequence ID" value="MFC4854194.1"/>
    <property type="molecule type" value="Genomic_DNA"/>
</dbReference>
<evidence type="ECO:0000256" key="1">
    <source>
        <dbReference type="SAM" id="MobiDB-lite"/>
    </source>
</evidence>
<organism evidence="2 3">
    <name type="scientific">Actinophytocola glycyrrhizae</name>
    <dbReference type="NCBI Taxonomy" id="2044873"/>
    <lineage>
        <taxon>Bacteria</taxon>
        <taxon>Bacillati</taxon>
        <taxon>Actinomycetota</taxon>
        <taxon>Actinomycetes</taxon>
        <taxon>Pseudonocardiales</taxon>
        <taxon>Pseudonocardiaceae</taxon>
    </lineage>
</organism>
<accession>A0ABV9RZW7</accession>